<gene>
    <name evidence="1" type="ORF">EVG20_g9060</name>
</gene>
<evidence type="ECO:0000313" key="2">
    <source>
        <dbReference type="Proteomes" id="UP000298327"/>
    </source>
</evidence>
<reference evidence="1 2" key="1">
    <citation type="submission" date="2019-02" db="EMBL/GenBank/DDBJ databases">
        <title>Genome sequencing of the rare red list fungi Dentipellis fragilis.</title>
        <authorList>
            <person name="Buettner E."/>
            <person name="Kellner H."/>
        </authorList>
    </citation>
    <scope>NUCLEOTIDE SEQUENCE [LARGE SCALE GENOMIC DNA]</scope>
    <source>
        <strain evidence="1 2">DSM 105465</strain>
    </source>
</reference>
<dbReference type="Proteomes" id="UP000298327">
    <property type="component" value="Unassembled WGS sequence"/>
</dbReference>
<keyword evidence="2" id="KW-1185">Reference proteome</keyword>
<name>A0A4Y9Y3D3_9AGAM</name>
<evidence type="ECO:0000313" key="1">
    <source>
        <dbReference type="EMBL" id="TFY56097.1"/>
    </source>
</evidence>
<accession>A0A4Y9Y3D3</accession>
<dbReference type="AlphaFoldDB" id="A0A4Y9Y3D3"/>
<sequence>MPYTATLLTSTDGVDSSLRDPLEYGYGYGYALPSSSSTTTYTIESDGIWQDPWQSNIQVHLPYTFPFRLEIEMPYSDSYSCSDTGGPLTCMCGRGGFKWDRDGSERASGAGSWIVASVADAAAARRIRPIVIYLCCPSLASDSGDSIAI</sequence>
<protein>
    <submittedName>
        <fullName evidence="1">Uncharacterized protein</fullName>
    </submittedName>
</protein>
<comment type="caution">
    <text evidence="1">The sequence shown here is derived from an EMBL/GenBank/DDBJ whole genome shotgun (WGS) entry which is preliminary data.</text>
</comment>
<proteinExistence type="predicted"/>
<dbReference type="EMBL" id="SEOQ01000857">
    <property type="protein sequence ID" value="TFY56097.1"/>
    <property type="molecule type" value="Genomic_DNA"/>
</dbReference>
<organism evidence="1 2">
    <name type="scientific">Dentipellis fragilis</name>
    <dbReference type="NCBI Taxonomy" id="205917"/>
    <lineage>
        <taxon>Eukaryota</taxon>
        <taxon>Fungi</taxon>
        <taxon>Dikarya</taxon>
        <taxon>Basidiomycota</taxon>
        <taxon>Agaricomycotina</taxon>
        <taxon>Agaricomycetes</taxon>
        <taxon>Russulales</taxon>
        <taxon>Hericiaceae</taxon>
        <taxon>Dentipellis</taxon>
    </lineage>
</organism>